<dbReference type="RefSeq" id="WP_316968691.1">
    <property type="nucleotide sequence ID" value="NZ_JARFPL010000012.1"/>
</dbReference>
<feature type="compositionally biased region" description="Acidic residues" evidence="1">
    <location>
        <begin position="332"/>
        <end position="351"/>
    </location>
</feature>
<evidence type="ECO:0000256" key="1">
    <source>
        <dbReference type="SAM" id="MobiDB-lite"/>
    </source>
</evidence>
<keyword evidence="4" id="KW-1185">Reference proteome</keyword>
<dbReference type="Pfam" id="PF07728">
    <property type="entry name" value="AAA_5"/>
    <property type="match status" value="1"/>
</dbReference>
<dbReference type="InterPro" id="IPR003593">
    <property type="entry name" value="AAA+_ATPase"/>
</dbReference>
<accession>A0ABT5XEB3</accession>
<evidence type="ECO:0000259" key="2">
    <source>
        <dbReference type="SMART" id="SM00382"/>
    </source>
</evidence>
<comment type="caution">
    <text evidence="3">The sequence shown here is derived from an EMBL/GenBank/DDBJ whole genome shotgun (WGS) entry which is preliminary data.</text>
</comment>
<dbReference type="EMBL" id="JARFPL010000012">
    <property type="protein sequence ID" value="MDF0592986.1"/>
    <property type="molecule type" value="Genomic_DNA"/>
</dbReference>
<dbReference type="InterPro" id="IPR052934">
    <property type="entry name" value="Methyl-DNA_Rec/Restrict_Enz"/>
</dbReference>
<dbReference type="PANTHER" id="PTHR37291">
    <property type="entry name" value="5-METHYLCYTOSINE-SPECIFIC RESTRICTION ENZYME B"/>
    <property type="match status" value="1"/>
</dbReference>
<protein>
    <submittedName>
        <fullName evidence="3">AAA family ATPase</fullName>
    </submittedName>
</protein>
<dbReference type="InterPro" id="IPR011704">
    <property type="entry name" value="ATPase_dyneun-rel_AAA"/>
</dbReference>
<proteinExistence type="predicted"/>
<name>A0ABT5XEB3_9EURY</name>
<reference evidence="3 4" key="1">
    <citation type="submission" date="2023-03" db="EMBL/GenBank/DDBJ databases">
        <title>Whole genome sequencing of Methanotrichaceae archaeon M04Ac.</title>
        <authorList>
            <person name="Khomyakova M.A."/>
            <person name="Merkel A.Y."/>
            <person name="Slobodkin A.I."/>
        </authorList>
    </citation>
    <scope>NUCLEOTIDE SEQUENCE [LARGE SCALE GENOMIC DNA]</scope>
    <source>
        <strain evidence="3 4">M04Ac</strain>
    </source>
</reference>
<organism evidence="3 4">
    <name type="scientific">Candidatus Methanocrinis alkalitolerans</name>
    <dbReference type="NCBI Taxonomy" id="3033395"/>
    <lineage>
        <taxon>Archaea</taxon>
        <taxon>Methanobacteriati</taxon>
        <taxon>Methanobacteriota</taxon>
        <taxon>Stenosarchaea group</taxon>
        <taxon>Methanomicrobia</taxon>
        <taxon>Methanotrichales</taxon>
        <taxon>Methanotrichaceae</taxon>
        <taxon>Methanocrinis</taxon>
    </lineage>
</organism>
<dbReference type="CDD" id="cd00009">
    <property type="entry name" value="AAA"/>
    <property type="match status" value="1"/>
</dbReference>
<evidence type="ECO:0000313" key="3">
    <source>
        <dbReference type="EMBL" id="MDF0592986.1"/>
    </source>
</evidence>
<dbReference type="SMART" id="SM00382">
    <property type="entry name" value="AAA"/>
    <property type="match status" value="1"/>
</dbReference>
<feature type="region of interest" description="Disordered" evidence="1">
    <location>
        <begin position="317"/>
        <end position="351"/>
    </location>
</feature>
<gene>
    <name evidence="3" type="ORF">P0O24_05250</name>
</gene>
<sequence>MPEIIQDIQSVLERKGQVILYGPPGTGKTYWAERAAREMASLDRYGKSLDQLSEEQRSALIDGGDDSGPVRICCFHPAYGYEDFLEGYRPEETDGKMSFALRDGIFKKLCKEALANPDVRFYLIIDEINRGDIPRIFGELMTILEKNKRGKPIILPVSGEQMRVPENVRVIGTMNTADRSIALLDTALRRRFGFIEMMPDASVLGESVVGGVHLGEWLGALNRRICDGVGRDARNRQIGHSYLMEAGKPISNLSSFSRVVQDEIIPLLEEYCYEDYSTLEKILGGEVVDVQRQMIRDEIFGGSLDGEFVQAMSKISKDRSSFCPSMTAGSEASEDSVSDSDDAPEEERTDG</sequence>
<feature type="domain" description="AAA+ ATPase" evidence="2">
    <location>
        <begin position="14"/>
        <end position="202"/>
    </location>
</feature>
<dbReference type="PANTHER" id="PTHR37291:SF1">
    <property type="entry name" value="TYPE IV METHYL-DIRECTED RESTRICTION ENZYME ECOKMCRB SUBUNIT"/>
    <property type="match status" value="1"/>
</dbReference>
<dbReference type="InterPro" id="IPR027417">
    <property type="entry name" value="P-loop_NTPase"/>
</dbReference>
<dbReference type="Gene3D" id="3.40.50.300">
    <property type="entry name" value="P-loop containing nucleotide triphosphate hydrolases"/>
    <property type="match status" value="1"/>
</dbReference>
<evidence type="ECO:0000313" key="4">
    <source>
        <dbReference type="Proteomes" id="UP001215956"/>
    </source>
</evidence>
<dbReference type="Proteomes" id="UP001215956">
    <property type="component" value="Unassembled WGS sequence"/>
</dbReference>
<dbReference type="SUPFAM" id="SSF52540">
    <property type="entry name" value="P-loop containing nucleoside triphosphate hydrolases"/>
    <property type="match status" value="1"/>
</dbReference>